<gene>
    <name evidence="5" type="ORF">CBOVIS_LOCUS5179</name>
</gene>
<keyword evidence="3" id="KW-0472">Membrane</keyword>
<feature type="domain" description="Major facilitator superfamily (MFS) profile" evidence="4">
    <location>
        <begin position="25"/>
        <end position="467"/>
    </location>
</feature>
<dbReference type="Pfam" id="PF07690">
    <property type="entry name" value="MFS_1"/>
    <property type="match status" value="1"/>
</dbReference>
<dbReference type="Gene3D" id="1.20.1250.20">
    <property type="entry name" value="MFS general substrate transporter like domains"/>
    <property type="match status" value="2"/>
</dbReference>
<organism evidence="5 6">
    <name type="scientific">Caenorhabditis bovis</name>
    <dbReference type="NCBI Taxonomy" id="2654633"/>
    <lineage>
        <taxon>Eukaryota</taxon>
        <taxon>Metazoa</taxon>
        <taxon>Ecdysozoa</taxon>
        <taxon>Nematoda</taxon>
        <taxon>Chromadorea</taxon>
        <taxon>Rhabditida</taxon>
        <taxon>Rhabditina</taxon>
        <taxon>Rhabditomorpha</taxon>
        <taxon>Rhabditoidea</taxon>
        <taxon>Rhabditidae</taxon>
        <taxon>Peloderinae</taxon>
        <taxon>Caenorhabditis</taxon>
    </lineage>
</organism>
<keyword evidence="3" id="KW-1133">Transmembrane helix</keyword>
<evidence type="ECO:0000313" key="6">
    <source>
        <dbReference type="Proteomes" id="UP000494206"/>
    </source>
</evidence>
<keyword evidence="3" id="KW-0812">Transmembrane</keyword>
<dbReference type="GO" id="GO:0022857">
    <property type="term" value="F:transmembrane transporter activity"/>
    <property type="evidence" value="ECO:0007669"/>
    <property type="project" value="InterPro"/>
</dbReference>
<dbReference type="GO" id="GO:0016020">
    <property type="term" value="C:membrane"/>
    <property type="evidence" value="ECO:0007669"/>
    <property type="project" value="UniProtKB-SubCell"/>
</dbReference>
<dbReference type="InterPro" id="IPR036259">
    <property type="entry name" value="MFS_trans_sf"/>
</dbReference>
<comment type="subcellular location">
    <subcellularLocation>
        <location evidence="1">Membrane</location>
        <topology evidence="1">Multi-pass membrane protein</topology>
    </subcellularLocation>
</comment>
<reference evidence="5 6" key="1">
    <citation type="submission" date="2020-04" db="EMBL/GenBank/DDBJ databases">
        <authorList>
            <person name="Laetsch R D."/>
            <person name="Stevens L."/>
            <person name="Kumar S."/>
            <person name="Blaxter L. M."/>
        </authorList>
    </citation>
    <scope>NUCLEOTIDE SEQUENCE [LARGE SCALE GENOMIC DNA]</scope>
</reference>
<dbReference type="PANTHER" id="PTHR45757:SF18">
    <property type="entry name" value="MAJOR FACILITATOR SUPERFAMILY (MFS) PROFILE DOMAIN-CONTAINING PROTEIN"/>
    <property type="match status" value="1"/>
</dbReference>
<proteinExistence type="predicted"/>
<feature type="compositionally biased region" description="Polar residues" evidence="2">
    <location>
        <begin position="555"/>
        <end position="564"/>
    </location>
</feature>
<dbReference type="Proteomes" id="UP000494206">
    <property type="component" value="Unassembled WGS sequence"/>
</dbReference>
<dbReference type="AlphaFoldDB" id="A0A8S1EMU8"/>
<evidence type="ECO:0000256" key="2">
    <source>
        <dbReference type="SAM" id="MobiDB-lite"/>
    </source>
</evidence>
<dbReference type="SUPFAM" id="SSF103473">
    <property type="entry name" value="MFS general substrate transporter"/>
    <property type="match status" value="1"/>
</dbReference>
<accession>A0A8S1EMU8</accession>
<dbReference type="InterPro" id="IPR011701">
    <property type="entry name" value="MFS"/>
</dbReference>
<evidence type="ECO:0000259" key="4">
    <source>
        <dbReference type="PROSITE" id="PS50850"/>
    </source>
</evidence>
<feature type="transmembrane region" description="Helical" evidence="3">
    <location>
        <begin position="214"/>
        <end position="233"/>
    </location>
</feature>
<feature type="transmembrane region" description="Helical" evidence="3">
    <location>
        <begin position="149"/>
        <end position="171"/>
    </location>
</feature>
<dbReference type="OrthoDB" id="2985014at2759"/>
<name>A0A8S1EMU8_9PELO</name>
<dbReference type="InterPro" id="IPR020846">
    <property type="entry name" value="MFS_dom"/>
</dbReference>
<evidence type="ECO:0000256" key="3">
    <source>
        <dbReference type="SAM" id="Phobius"/>
    </source>
</evidence>
<sequence>MSDIPVLSEASSNPKFGCLGANRFIILIIAVLFFSSHMSALIAYNATYVSLVNLESSPLWDDFVSSNKTVDEVDWNSSDLPLSDRRFAFTTVHKSLGFAGGFLGGIIAVVPLAELSRRFGIHLIMTILGVLSTILVLLTPIVISWSFPVFVVVRVLQGMTFSNMFTAAGVVCNSWGAINEKGLFISSLSAHIELGAVFTMPVSGAVASSAGWPWVFYLHGIIIGIFTLLWAIYYRDRPTSHPFVGQPEWRKISLGKGQTGAKTPKAPIRKIMSSIVIWSVWIAVIGNFLVSQFSISYAPIYMRGVIGVEPVEAGLLTLIPMACLLVIKFCTGFFSDRIKSISELNKIKLFNTCALLGSSIFFIVLSCSKPGGNRAADVALVSIPMALLGFSSGGYGKCAVMVAGQYSPFVMSVIQITAMVSLMGGSFLVPALTPTDSFQEWRTVFAIYGAVLSFTNSVFIVFARAEPAKWATQTGDVTVIRAVMGHEIEEGQIKRHQQTQTNIEAVRPDCLPSTSSGFPNSVYPDSTPVAYRLSAVLDEVLPEETPVRPPRRPKNSQNTNVSQI</sequence>
<protein>
    <recommendedName>
        <fullName evidence="4">Major facilitator superfamily (MFS) profile domain-containing protein</fullName>
    </recommendedName>
</protein>
<feature type="region of interest" description="Disordered" evidence="2">
    <location>
        <begin position="542"/>
        <end position="564"/>
    </location>
</feature>
<evidence type="ECO:0000256" key="1">
    <source>
        <dbReference type="ARBA" id="ARBA00004141"/>
    </source>
</evidence>
<feature type="transmembrane region" description="Helical" evidence="3">
    <location>
        <begin position="24"/>
        <end position="44"/>
    </location>
</feature>
<feature type="transmembrane region" description="Helical" evidence="3">
    <location>
        <begin position="315"/>
        <end position="335"/>
    </location>
</feature>
<evidence type="ECO:0000313" key="5">
    <source>
        <dbReference type="EMBL" id="CAB3402581.1"/>
    </source>
</evidence>
<feature type="transmembrane region" description="Helical" evidence="3">
    <location>
        <begin position="378"/>
        <end position="396"/>
    </location>
</feature>
<feature type="transmembrane region" description="Helical" evidence="3">
    <location>
        <begin position="183"/>
        <end position="202"/>
    </location>
</feature>
<keyword evidence="6" id="KW-1185">Reference proteome</keyword>
<comment type="caution">
    <text evidence="5">The sequence shown here is derived from an EMBL/GenBank/DDBJ whole genome shotgun (WGS) entry which is preliminary data.</text>
</comment>
<feature type="transmembrane region" description="Helical" evidence="3">
    <location>
        <begin position="95"/>
        <end position="113"/>
    </location>
</feature>
<dbReference type="PANTHER" id="PTHR45757">
    <property type="entry name" value="PROTEIN CBG23364-RELATED"/>
    <property type="match status" value="1"/>
</dbReference>
<feature type="transmembrane region" description="Helical" evidence="3">
    <location>
        <begin position="275"/>
        <end position="295"/>
    </location>
</feature>
<dbReference type="PROSITE" id="PS50850">
    <property type="entry name" value="MFS"/>
    <property type="match status" value="1"/>
</dbReference>
<feature type="transmembrane region" description="Helical" evidence="3">
    <location>
        <begin position="444"/>
        <end position="463"/>
    </location>
</feature>
<dbReference type="EMBL" id="CADEPM010000003">
    <property type="protein sequence ID" value="CAB3402581.1"/>
    <property type="molecule type" value="Genomic_DNA"/>
</dbReference>
<feature type="transmembrane region" description="Helical" evidence="3">
    <location>
        <begin position="347"/>
        <end position="366"/>
    </location>
</feature>
<feature type="transmembrane region" description="Helical" evidence="3">
    <location>
        <begin position="408"/>
        <end position="432"/>
    </location>
</feature>
<feature type="transmembrane region" description="Helical" evidence="3">
    <location>
        <begin position="120"/>
        <end position="143"/>
    </location>
</feature>